<accession>A0A9P6J0J3</accession>
<sequence length="564" mass="61686">MALPLSKIRDLSFKTSIYGIEERIVLDIGSCYLKCGFSGESRPRHFIPMFLSEDALDDYQGRNPARQQHLGHECSEICNERTNNTCRENNPLEYAELYELDMMRNNSRGQTEQERLQILEERLSEYLYDVYFKYLLTDPKQRKVIICESPLAPLALKQTIAKVPSVSFTPSHLLALLTTGISTGLVIDCGHLETSALPIYAFRPMTPFIRTTPRAGKFLSTHLKQLLREKCPISLAENPTDLRTIPEGMLTSAFLENIKTRLLFASPLIITARDNIKEEEMNNNYRDVSTSSEVLVDVWLEEEQARGILAIPGWIRERASECLFNGDEDAESLTDTILESILKAPSDLRRPLISSMLLIGGTAQLPNLQNRLLQEIKRSLQTNPRWKTLSGLADSARFLDQLTPEDEAAAAALSATTAMTAGSPSQQSMMDLDPTAAESSASASAAAAAAAATAARDKEKEARRKKRDQTKKAYQSSGKVFMPNCRAWIGGSIVGSLKSSGPETLKENFNGTVPDWSTATLAPLSQSTSASSVGSGAGAGASAGASRQDSTTTSLAASALAISY</sequence>
<dbReference type="PANTHER" id="PTHR11937">
    <property type="entry name" value="ACTIN"/>
    <property type="match status" value="1"/>
</dbReference>
<dbReference type="OrthoDB" id="337660at2759"/>
<dbReference type="Pfam" id="PF00022">
    <property type="entry name" value="Actin"/>
    <property type="match status" value="1"/>
</dbReference>
<dbReference type="SUPFAM" id="SSF53067">
    <property type="entry name" value="Actin-like ATPase domain"/>
    <property type="match status" value="2"/>
</dbReference>
<dbReference type="InterPro" id="IPR043129">
    <property type="entry name" value="ATPase_NBD"/>
</dbReference>
<evidence type="ECO:0000256" key="2">
    <source>
        <dbReference type="SAM" id="MobiDB-lite"/>
    </source>
</evidence>
<proteinExistence type="inferred from homology"/>
<evidence type="ECO:0000256" key="1">
    <source>
        <dbReference type="RuleBase" id="RU000487"/>
    </source>
</evidence>
<dbReference type="CDD" id="cd10207">
    <property type="entry name" value="ASKHA_NBD_Arp10"/>
    <property type="match status" value="1"/>
</dbReference>
<keyword evidence="4" id="KW-1185">Reference proteome</keyword>
<gene>
    <name evidence="3" type="ORF">BGZ70_009905</name>
</gene>
<evidence type="ECO:0000313" key="4">
    <source>
        <dbReference type="Proteomes" id="UP000738359"/>
    </source>
</evidence>
<dbReference type="Gene3D" id="3.30.420.40">
    <property type="match status" value="2"/>
</dbReference>
<comment type="caution">
    <text evidence="3">The sequence shown here is derived from an EMBL/GenBank/DDBJ whole genome shotgun (WGS) entry which is preliminary data.</text>
</comment>
<dbReference type="EMBL" id="JAAAHY010000842">
    <property type="protein sequence ID" value="KAF9956425.1"/>
    <property type="molecule type" value="Genomic_DNA"/>
</dbReference>
<dbReference type="Proteomes" id="UP000738359">
    <property type="component" value="Unassembled WGS sequence"/>
</dbReference>
<feature type="region of interest" description="Disordered" evidence="2">
    <location>
        <begin position="527"/>
        <end position="550"/>
    </location>
</feature>
<dbReference type="AlphaFoldDB" id="A0A9P6J0J3"/>
<evidence type="ECO:0000313" key="3">
    <source>
        <dbReference type="EMBL" id="KAF9956425.1"/>
    </source>
</evidence>
<evidence type="ECO:0008006" key="5">
    <source>
        <dbReference type="Google" id="ProtNLM"/>
    </source>
</evidence>
<name>A0A9P6J0J3_MORAP</name>
<organism evidence="3 4">
    <name type="scientific">Mortierella alpina</name>
    <name type="common">Oleaginous fungus</name>
    <name type="synonym">Mortierella renispora</name>
    <dbReference type="NCBI Taxonomy" id="64518"/>
    <lineage>
        <taxon>Eukaryota</taxon>
        <taxon>Fungi</taxon>
        <taxon>Fungi incertae sedis</taxon>
        <taxon>Mucoromycota</taxon>
        <taxon>Mortierellomycotina</taxon>
        <taxon>Mortierellomycetes</taxon>
        <taxon>Mortierellales</taxon>
        <taxon>Mortierellaceae</taxon>
        <taxon>Mortierella</taxon>
    </lineage>
</organism>
<dbReference type="InterPro" id="IPR004000">
    <property type="entry name" value="Actin"/>
</dbReference>
<dbReference type="Gene3D" id="3.90.640.10">
    <property type="entry name" value="Actin, Chain A, domain 4"/>
    <property type="match status" value="1"/>
</dbReference>
<protein>
    <recommendedName>
        <fullName evidence="5">Actin-related protein 10</fullName>
    </recommendedName>
</protein>
<feature type="region of interest" description="Disordered" evidence="2">
    <location>
        <begin position="419"/>
        <end position="476"/>
    </location>
</feature>
<comment type="similarity">
    <text evidence="1">Belongs to the actin family.</text>
</comment>
<feature type="compositionally biased region" description="Low complexity" evidence="2">
    <location>
        <begin position="435"/>
        <end position="454"/>
    </location>
</feature>
<reference evidence="3" key="1">
    <citation type="journal article" date="2020" name="Fungal Divers.">
        <title>Resolving the Mortierellaceae phylogeny through synthesis of multi-gene phylogenetics and phylogenomics.</title>
        <authorList>
            <person name="Vandepol N."/>
            <person name="Liber J."/>
            <person name="Desiro A."/>
            <person name="Na H."/>
            <person name="Kennedy M."/>
            <person name="Barry K."/>
            <person name="Grigoriev I.V."/>
            <person name="Miller A.N."/>
            <person name="O'Donnell K."/>
            <person name="Stajich J.E."/>
            <person name="Bonito G."/>
        </authorList>
    </citation>
    <scope>NUCLEOTIDE SEQUENCE</scope>
    <source>
        <strain evidence="3">CK1249</strain>
    </source>
</reference>
<dbReference type="SMART" id="SM00268">
    <property type="entry name" value="ACTIN"/>
    <property type="match status" value="1"/>
</dbReference>